<dbReference type="PIRSF" id="PIRSF000164">
    <property type="entry name" value="DHO_oxidase"/>
    <property type="match status" value="1"/>
</dbReference>
<feature type="domain" description="Dihydroorotate dehydrogenase catalytic" evidence="12">
    <location>
        <begin position="42"/>
        <end position="332"/>
    </location>
</feature>
<evidence type="ECO:0000256" key="2">
    <source>
        <dbReference type="ARBA" id="ARBA00004370"/>
    </source>
</evidence>
<comment type="caution">
    <text evidence="13">The sequence shown here is derived from an EMBL/GenBank/DDBJ whole genome shotgun (WGS) entry which is preliminary data.</text>
</comment>
<feature type="binding site" evidence="11">
    <location>
        <position position="63"/>
    </location>
    <ligand>
        <name>substrate</name>
    </ligand>
</feature>
<feature type="binding site" evidence="11">
    <location>
        <position position="237"/>
    </location>
    <ligand>
        <name>FMN</name>
        <dbReference type="ChEBI" id="CHEBI:58210"/>
    </ligand>
</feature>
<dbReference type="PANTHER" id="PTHR48109">
    <property type="entry name" value="DIHYDROOROTATE DEHYDROGENASE (QUINONE), MITOCHONDRIAL-RELATED"/>
    <property type="match status" value="1"/>
</dbReference>
<evidence type="ECO:0000313" key="14">
    <source>
        <dbReference type="Proteomes" id="UP000031166"/>
    </source>
</evidence>
<name>A0A0B4CF21_9CAUL</name>
<dbReference type="UniPathway" id="UPA00070">
    <property type="reaction ID" value="UER00946"/>
</dbReference>
<sequence length="348" mass="36439">MSLTDLGAALLRRLDPEQAHQLAIRGLALAPLPVPPADDPILRTRLAGLDLPNPVGLAAGLDKNGEALRGLSRLGFGFVECGSVTPRPQPGNPKPRLFRLSEDRAIINRMGFNNAGLNAFAARLDQRPTGVVVGANLGANKDTEDKAADYVVGLQRLAGRAAYFTVNISSPNTPGLRALQGREQLDDLLGRIDAARPAAGPDRVPVFLKIAPDLIADEIGMIVEASLAHRIDGLIVSNTTLERPESLRSPDAHETGGLSGAPIRPFAEKALRAAAEAAAGRLPLIAVGGIDSGAEAYARIRLGASAVQIYSALIYEGPGLVARIKRDLAARLRADGFSTAAEAVGAPR</sequence>
<gene>
    <name evidence="11" type="primary">pyrD</name>
    <name evidence="13" type="ORF">RM53_05190</name>
</gene>
<evidence type="ECO:0000256" key="1">
    <source>
        <dbReference type="ARBA" id="ARBA00003125"/>
    </source>
</evidence>
<dbReference type="InterPro" id="IPR013785">
    <property type="entry name" value="Aldolase_TIM"/>
</dbReference>
<dbReference type="Proteomes" id="UP000031166">
    <property type="component" value="Unassembled WGS sequence"/>
</dbReference>
<feature type="binding site" evidence="11">
    <location>
        <position position="167"/>
    </location>
    <ligand>
        <name>substrate</name>
    </ligand>
</feature>
<evidence type="ECO:0000256" key="5">
    <source>
        <dbReference type="ARBA" id="ARBA00022630"/>
    </source>
</evidence>
<keyword evidence="9 11" id="KW-0472">Membrane</keyword>
<feature type="binding site" evidence="11">
    <location>
        <position position="167"/>
    </location>
    <ligand>
        <name>FMN</name>
        <dbReference type="ChEBI" id="CHEBI:58210"/>
    </ligand>
</feature>
<evidence type="ECO:0000256" key="7">
    <source>
        <dbReference type="ARBA" id="ARBA00022975"/>
    </source>
</evidence>
<dbReference type="SUPFAM" id="SSF51395">
    <property type="entry name" value="FMN-linked oxidoreductases"/>
    <property type="match status" value="1"/>
</dbReference>
<dbReference type="InterPro" id="IPR001295">
    <property type="entry name" value="Dihydroorotate_DH_CS"/>
</dbReference>
<protein>
    <recommendedName>
        <fullName evidence="11">Dihydroorotate dehydrogenase (quinone)</fullName>
        <ecNumber evidence="11">1.3.5.2</ecNumber>
    </recommendedName>
    <alternativeName>
        <fullName evidence="11">DHOdehase</fullName>
        <shortName evidence="11">DHOD</shortName>
        <shortName evidence="11">DHODase</shortName>
    </alternativeName>
    <alternativeName>
        <fullName evidence="11">Dihydroorotate oxidase</fullName>
    </alternativeName>
</protein>
<dbReference type="EC" id="1.3.5.2" evidence="11"/>
<dbReference type="GO" id="GO:0106430">
    <property type="term" value="F:dihydroorotate dehydrogenase (quinone) activity"/>
    <property type="evidence" value="ECO:0007669"/>
    <property type="project" value="UniProtKB-EC"/>
</dbReference>
<feature type="binding site" evidence="11">
    <location>
        <position position="209"/>
    </location>
    <ligand>
        <name>FMN</name>
        <dbReference type="ChEBI" id="CHEBI:58210"/>
    </ligand>
</feature>
<dbReference type="InterPro" id="IPR050074">
    <property type="entry name" value="DHO_dehydrogenase"/>
</dbReference>
<feature type="binding site" evidence="11">
    <location>
        <position position="172"/>
    </location>
    <ligand>
        <name>substrate</name>
    </ligand>
</feature>
<comment type="pathway">
    <text evidence="3 11">Pyrimidine metabolism; UMP biosynthesis via de novo pathway; orotate from (S)-dihydroorotate (quinone route): step 1/1.</text>
</comment>
<dbReference type="InterPro" id="IPR012135">
    <property type="entry name" value="Dihydroorotate_DH_1_2"/>
</dbReference>
<dbReference type="GO" id="GO:0044205">
    <property type="term" value="P:'de novo' UMP biosynthetic process"/>
    <property type="evidence" value="ECO:0007669"/>
    <property type="project" value="UniProtKB-UniRule"/>
</dbReference>
<keyword evidence="7 11" id="KW-0665">Pyrimidine biosynthesis</keyword>
<comment type="catalytic activity">
    <reaction evidence="10 11">
        <text>(S)-dihydroorotate + a quinone = orotate + a quinol</text>
        <dbReference type="Rhea" id="RHEA:30187"/>
        <dbReference type="ChEBI" id="CHEBI:24646"/>
        <dbReference type="ChEBI" id="CHEBI:30839"/>
        <dbReference type="ChEBI" id="CHEBI:30864"/>
        <dbReference type="ChEBI" id="CHEBI:132124"/>
        <dbReference type="EC" id="1.3.5.2"/>
    </reaction>
</comment>
<dbReference type="EMBL" id="JWSY01000005">
    <property type="protein sequence ID" value="KIC59789.1"/>
    <property type="molecule type" value="Genomic_DNA"/>
</dbReference>
<evidence type="ECO:0000259" key="12">
    <source>
        <dbReference type="Pfam" id="PF01180"/>
    </source>
</evidence>
<dbReference type="Pfam" id="PF01180">
    <property type="entry name" value="DHO_dh"/>
    <property type="match status" value="1"/>
</dbReference>
<dbReference type="NCBIfam" id="NF003645">
    <property type="entry name" value="PRK05286.1-2"/>
    <property type="match status" value="1"/>
</dbReference>
<feature type="binding site" evidence="11">
    <location>
        <position position="289"/>
    </location>
    <ligand>
        <name>FMN</name>
        <dbReference type="ChEBI" id="CHEBI:58210"/>
    </ligand>
</feature>
<comment type="cofactor">
    <cofactor evidence="11">
        <name>FMN</name>
        <dbReference type="ChEBI" id="CHEBI:58210"/>
    </cofactor>
    <text evidence="11">Binds 1 FMN per subunit.</text>
</comment>
<evidence type="ECO:0000313" key="13">
    <source>
        <dbReference type="EMBL" id="KIC59789.1"/>
    </source>
</evidence>
<dbReference type="GO" id="GO:0006207">
    <property type="term" value="P:'de novo' pyrimidine nucleobase biosynthetic process"/>
    <property type="evidence" value="ECO:0007669"/>
    <property type="project" value="UniProtKB-UniRule"/>
</dbReference>
<dbReference type="NCBIfam" id="TIGR01036">
    <property type="entry name" value="pyrD_sub2"/>
    <property type="match status" value="1"/>
</dbReference>
<feature type="binding site" evidence="11">
    <location>
        <begin position="108"/>
        <end position="112"/>
    </location>
    <ligand>
        <name>substrate</name>
    </ligand>
</feature>
<evidence type="ECO:0000256" key="3">
    <source>
        <dbReference type="ARBA" id="ARBA00005161"/>
    </source>
</evidence>
<feature type="binding site" evidence="11">
    <location>
        <begin position="310"/>
        <end position="311"/>
    </location>
    <ligand>
        <name>FMN</name>
        <dbReference type="ChEBI" id="CHEBI:58210"/>
    </ligand>
</feature>
<dbReference type="STRING" id="172043.RM53_05190"/>
<feature type="binding site" evidence="11">
    <location>
        <position position="83"/>
    </location>
    <ligand>
        <name>FMN</name>
        <dbReference type="ChEBI" id="CHEBI:58210"/>
    </ligand>
</feature>
<evidence type="ECO:0000256" key="10">
    <source>
        <dbReference type="ARBA" id="ARBA00048639"/>
    </source>
</evidence>
<accession>A0A0B4CF21</accession>
<dbReference type="RefSeq" id="WP_039244840.1">
    <property type="nucleotide sequence ID" value="NZ_JWSY01000005.1"/>
</dbReference>
<evidence type="ECO:0000256" key="9">
    <source>
        <dbReference type="ARBA" id="ARBA00023136"/>
    </source>
</evidence>
<evidence type="ECO:0000256" key="4">
    <source>
        <dbReference type="ARBA" id="ARBA00005359"/>
    </source>
</evidence>
<comment type="subcellular location">
    <subcellularLocation>
        <location evidence="11">Cell membrane</location>
        <topology evidence="11">Peripheral membrane protein</topology>
    </subcellularLocation>
    <subcellularLocation>
        <location evidence="2">Membrane</location>
    </subcellularLocation>
</comment>
<comment type="subunit">
    <text evidence="11">Monomer.</text>
</comment>
<dbReference type="HAMAP" id="MF_00225">
    <property type="entry name" value="DHO_dh_type2"/>
    <property type="match status" value="1"/>
</dbReference>
<feature type="binding site" evidence="11">
    <location>
        <position position="136"/>
    </location>
    <ligand>
        <name>FMN</name>
        <dbReference type="ChEBI" id="CHEBI:58210"/>
    </ligand>
</feature>
<dbReference type="InterPro" id="IPR005719">
    <property type="entry name" value="Dihydroorotate_DH_2"/>
</dbReference>
<reference evidence="13 14" key="1">
    <citation type="submission" date="2014-12" db="EMBL/GenBank/DDBJ databases">
        <title>Genome sequencing of Brevundimonas nasdae TPW30.</title>
        <authorList>
            <person name="Tan P.W."/>
            <person name="Chan K.-G."/>
        </authorList>
    </citation>
    <scope>NUCLEOTIDE SEQUENCE [LARGE SCALE GENOMIC DNA]</scope>
    <source>
        <strain evidence="13 14">TPW30</strain>
    </source>
</reference>
<dbReference type="PANTHER" id="PTHR48109:SF4">
    <property type="entry name" value="DIHYDROOROTATE DEHYDROGENASE (QUINONE), MITOCHONDRIAL"/>
    <property type="match status" value="1"/>
</dbReference>
<keyword evidence="5 11" id="KW-0285">Flavoprotein</keyword>
<evidence type="ECO:0000256" key="11">
    <source>
        <dbReference type="HAMAP-Rule" id="MF_00225"/>
    </source>
</evidence>
<keyword evidence="6 11" id="KW-0288">FMN</keyword>
<feature type="binding site" evidence="11">
    <location>
        <begin position="59"/>
        <end position="63"/>
    </location>
    <ligand>
        <name>FMN</name>
        <dbReference type="ChEBI" id="CHEBI:58210"/>
    </ligand>
</feature>
<comment type="similarity">
    <text evidence="4 11">Belongs to the dihydroorotate dehydrogenase family. Type 2 subfamily.</text>
</comment>
<keyword evidence="8 11" id="KW-0560">Oxidoreductase</keyword>
<comment type="function">
    <text evidence="1 11">Catalyzes the conversion of dihydroorotate to orotate with quinone as electron acceptor.</text>
</comment>
<dbReference type="PROSITE" id="PS00911">
    <property type="entry name" value="DHODEHASE_1"/>
    <property type="match status" value="1"/>
</dbReference>
<dbReference type="InterPro" id="IPR005720">
    <property type="entry name" value="Dihydroorotate_DH_cat"/>
</dbReference>
<proteinExistence type="inferred from homology"/>
<dbReference type="GO" id="GO:0005737">
    <property type="term" value="C:cytoplasm"/>
    <property type="evidence" value="ECO:0007669"/>
    <property type="project" value="InterPro"/>
</dbReference>
<dbReference type="Gene3D" id="3.20.20.70">
    <property type="entry name" value="Aldolase class I"/>
    <property type="match status" value="1"/>
</dbReference>
<evidence type="ECO:0000256" key="8">
    <source>
        <dbReference type="ARBA" id="ARBA00023002"/>
    </source>
</evidence>
<dbReference type="CDD" id="cd04738">
    <property type="entry name" value="DHOD_2_like"/>
    <property type="match status" value="1"/>
</dbReference>
<keyword evidence="11" id="KW-1003">Cell membrane</keyword>
<feature type="binding site" evidence="11">
    <location>
        <position position="260"/>
    </location>
    <ligand>
        <name>FMN</name>
        <dbReference type="ChEBI" id="CHEBI:58210"/>
    </ligand>
</feature>
<dbReference type="GO" id="GO:0005886">
    <property type="term" value="C:plasma membrane"/>
    <property type="evidence" value="ECO:0007669"/>
    <property type="project" value="UniProtKB-SubCell"/>
</dbReference>
<feature type="active site" description="Nucleophile" evidence="11">
    <location>
        <position position="170"/>
    </location>
</feature>
<dbReference type="AlphaFoldDB" id="A0A0B4CF21"/>
<feature type="binding site" evidence="11">
    <location>
        <begin position="238"/>
        <end position="239"/>
    </location>
    <ligand>
        <name>substrate</name>
    </ligand>
</feature>
<dbReference type="NCBIfam" id="NF003652">
    <property type="entry name" value="PRK05286.2-5"/>
    <property type="match status" value="1"/>
</dbReference>
<organism evidence="13 14">
    <name type="scientific">Brevundimonas nasdae</name>
    <dbReference type="NCBI Taxonomy" id="172043"/>
    <lineage>
        <taxon>Bacteria</taxon>
        <taxon>Pseudomonadati</taxon>
        <taxon>Pseudomonadota</taxon>
        <taxon>Alphaproteobacteria</taxon>
        <taxon>Caulobacterales</taxon>
        <taxon>Caulobacteraceae</taxon>
        <taxon>Brevundimonas</taxon>
    </lineage>
</organism>
<evidence type="ECO:0000256" key="6">
    <source>
        <dbReference type="ARBA" id="ARBA00022643"/>
    </source>
</evidence>